<accession>A0A0G4HTJ1</accession>
<dbReference type="InterPro" id="IPR007314">
    <property type="entry name" value="Cofac_haem-bd_dom"/>
</dbReference>
<evidence type="ECO:0000256" key="2">
    <source>
        <dbReference type="SAM" id="Phobius"/>
    </source>
</evidence>
<evidence type="ECO:0000313" key="4">
    <source>
        <dbReference type="EMBL" id="CEM47750.1"/>
    </source>
</evidence>
<dbReference type="PhylomeDB" id="A0A0G4HTJ1"/>
<dbReference type="Pfam" id="PF04187">
    <property type="entry name" value="Cofac_haem_bdg"/>
    <property type="match status" value="1"/>
</dbReference>
<evidence type="ECO:0000259" key="3">
    <source>
        <dbReference type="Pfam" id="PF04187"/>
    </source>
</evidence>
<evidence type="ECO:0000256" key="1">
    <source>
        <dbReference type="SAM" id="MobiDB-lite"/>
    </source>
</evidence>
<dbReference type="Gene3D" id="3.40.50.11550">
    <property type="match status" value="1"/>
</dbReference>
<reference evidence="4" key="1">
    <citation type="submission" date="2014-11" db="EMBL/GenBank/DDBJ databases">
        <authorList>
            <person name="Otto D Thomas"/>
            <person name="Naeem Raeece"/>
        </authorList>
    </citation>
    <scope>NUCLEOTIDE SEQUENCE</scope>
</reference>
<keyword evidence="2" id="KW-0812">Transmembrane</keyword>
<protein>
    <recommendedName>
        <fullName evidence="3">Haem-binding uptake Tiki superfamily ChaN domain-containing protein</fullName>
    </recommendedName>
</protein>
<proteinExistence type="predicted"/>
<dbReference type="CDD" id="cd14727">
    <property type="entry name" value="ChanN-like"/>
    <property type="match status" value="1"/>
</dbReference>
<sequence length="570" mass="63470">MVGAVSGRTLGPESRAPPVQGRRIGVSQSVVLSRFFTLALMFCLVDLVLSFQLSPRSTSPSRASSSTDTCSCLDAIRRKGFEIGGDGTEGEALEGEEGLLGSGRGGAVPIPAPRVAMEDAFENEVEEESAGTSRHEFLRSSFALAVGSLSASAVGAFGGGVEEARAQTAPGPDLSKLLANFTYLPVTYNGPTPLPYKQRWADDGMPAFPRQPAYQIIPQRPEPLMMPMSDEGEHKLLRKMLFDNNVLLVGEHHERNEDRLLFVCLLRRMRGIFKDLALGVEMVQMQFQDALDAYVRKDIEDDDAADEALLAATEWKRRWPWPFETYKDIFRFARSRGIPLVALNTPSEVQVKVQLLGLPGLQGDERRQCVPDGDGFFDMMQNTGFREYASEVIRAQFNWHRESGLLGTSPVMENFLAARMVWDETMATNAAKFVEQNPRRKLIVLAGSDHVKYGFGIQARLERIAKKFEIGPKTYDAFKVGSLMLNPTSEESLSENKHLRLALGVDLTRKFGYPLSEYIWFTPNIDPGRLSRLLNEEDGPLWISKKPPYKGGARINRRLYRDDGNAIIVD</sequence>
<keyword evidence="2" id="KW-0472">Membrane</keyword>
<feature type="region of interest" description="Disordered" evidence="1">
    <location>
        <begin position="1"/>
        <end position="21"/>
    </location>
</feature>
<dbReference type="AlphaFoldDB" id="A0A0G4HTJ1"/>
<organism evidence="4">
    <name type="scientific">Chromera velia CCMP2878</name>
    <dbReference type="NCBI Taxonomy" id="1169474"/>
    <lineage>
        <taxon>Eukaryota</taxon>
        <taxon>Sar</taxon>
        <taxon>Alveolata</taxon>
        <taxon>Colpodellida</taxon>
        <taxon>Chromeraceae</taxon>
        <taxon>Chromera</taxon>
    </lineage>
</organism>
<gene>
    <name evidence="4" type="ORF">Cvel_1356</name>
</gene>
<keyword evidence="2" id="KW-1133">Transmembrane helix</keyword>
<dbReference type="SUPFAM" id="SSF159501">
    <property type="entry name" value="EreA/ChaN-like"/>
    <property type="match status" value="1"/>
</dbReference>
<dbReference type="EMBL" id="CDMZ01003827">
    <property type="protein sequence ID" value="CEM47750.1"/>
    <property type="molecule type" value="Genomic_DNA"/>
</dbReference>
<dbReference type="VEuPathDB" id="CryptoDB:Cvel_1356"/>
<name>A0A0G4HTJ1_9ALVE</name>
<feature type="domain" description="Haem-binding uptake Tiki superfamily ChaN" evidence="3">
    <location>
        <begin position="241"/>
        <end position="461"/>
    </location>
</feature>
<feature type="transmembrane region" description="Helical" evidence="2">
    <location>
        <begin position="31"/>
        <end position="53"/>
    </location>
</feature>